<keyword evidence="9" id="KW-1185">Reference proteome</keyword>
<evidence type="ECO:0000256" key="5">
    <source>
        <dbReference type="ARBA" id="ARBA00022729"/>
    </source>
</evidence>
<reference evidence="8" key="1">
    <citation type="submission" date="2021-01" db="UniProtKB">
        <authorList>
            <consortium name="EnsemblPlants"/>
        </authorList>
    </citation>
    <scope>IDENTIFICATION</scope>
</reference>
<feature type="signal peptide" evidence="7">
    <location>
        <begin position="1"/>
        <end position="22"/>
    </location>
</feature>
<dbReference type="Pfam" id="PF05498">
    <property type="entry name" value="RALF"/>
    <property type="match status" value="1"/>
</dbReference>
<accession>A0A7N0U6G1</accession>
<dbReference type="GO" id="GO:0009506">
    <property type="term" value="C:plasmodesma"/>
    <property type="evidence" value="ECO:0007669"/>
    <property type="project" value="TreeGrafter"/>
</dbReference>
<dbReference type="GO" id="GO:0019722">
    <property type="term" value="P:calcium-mediated signaling"/>
    <property type="evidence" value="ECO:0007669"/>
    <property type="project" value="TreeGrafter"/>
</dbReference>
<proteinExistence type="inferred from homology"/>
<dbReference type="Gramene" id="Kaladp0055s0431.1.v1.1">
    <property type="protein sequence ID" value="Kaladp0055s0431.1.v1.1.CDS.1"/>
    <property type="gene ID" value="Kaladp0055s0431.v1.1"/>
</dbReference>
<evidence type="ECO:0000256" key="1">
    <source>
        <dbReference type="ARBA" id="ARBA00004613"/>
    </source>
</evidence>
<dbReference type="GO" id="GO:0005179">
    <property type="term" value="F:hormone activity"/>
    <property type="evidence" value="ECO:0007669"/>
    <property type="project" value="UniProtKB-KW"/>
</dbReference>
<dbReference type="InterPro" id="IPR008801">
    <property type="entry name" value="RALF"/>
</dbReference>
<protein>
    <submittedName>
        <fullName evidence="8">Uncharacterized protein</fullName>
    </submittedName>
</protein>
<evidence type="ECO:0000256" key="3">
    <source>
        <dbReference type="ARBA" id="ARBA00022525"/>
    </source>
</evidence>
<evidence type="ECO:0000256" key="2">
    <source>
        <dbReference type="ARBA" id="ARBA00009178"/>
    </source>
</evidence>
<keyword evidence="5 7" id="KW-0732">Signal</keyword>
<dbReference type="EnsemblPlants" id="Kaladp0055s0431.1.v1.1">
    <property type="protein sequence ID" value="Kaladp0055s0431.1.v1.1.CDS.1"/>
    <property type="gene ID" value="Kaladp0055s0431.v1.1"/>
</dbReference>
<evidence type="ECO:0000256" key="7">
    <source>
        <dbReference type="SAM" id="SignalP"/>
    </source>
</evidence>
<evidence type="ECO:0000313" key="9">
    <source>
        <dbReference type="Proteomes" id="UP000594263"/>
    </source>
</evidence>
<evidence type="ECO:0000313" key="8">
    <source>
        <dbReference type="EnsemblPlants" id="Kaladp0055s0431.1.v1.1.CDS.1"/>
    </source>
</evidence>
<comment type="subcellular location">
    <subcellularLocation>
        <location evidence="1">Secreted</location>
    </subcellularLocation>
</comment>
<name>A0A7N0U6G1_KALFE</name>
<evidence type="ECO:0000256" key="6">
    <source>
        <dbReference type="ARBA" id="ARBA00023157"/>
    </source>
</evidence>
<dbReference type="GO" id="GO:0005576">
    <property type="term" value="C:extracellular region"/>
    <property type="evidence" value="ECO:0007669"/>
    <property type="project" value="UniProtKB-SubCell"/>
</dbReference>
<dbReference type="OMA" id="SIEECMG"/>
<sequence length="120" mass="13179">MPISKLILILSSIALITTLASATTDVHHYHYHTVAWPDSSSSSKCDGTVGECAAAEDEEFELDSEISRRVLATSQYISYGALDRNKVPCNQRGASYYNCQTGSQANPYSRGCTTYNRCRS</sequence>
<dbReference type="PANTHER" id="PTHR33136:SF107">
    <property type="entry name" value="RAPID ALKALINIZATION FACTOR"/>
    <property type="match status" value="1"/>
</dbReference>
<dbReference type="Proteomes" id="UP000594263">
    <property type="component" value="Unplaced"/>
</dbReference>
<keyword evidence="4" id="KW-0372">Hormone</keyword>
<feature type="chain" id="PRO_5029885538" evidence="7">
    <location>
        <begin position="23"/>
        <end position="120"/>
    </location>
</feature>
<dbReference type="AlphaFoldDB" id="A0A7N0U6G1"/>
<organism evidence="8 9">
    <name type="scientific">Kalanchoe fedtschenkoi</name>
    <name type="common">Lavender scallops</name>
    <name type="synonym">South American air plant</name>
    <dbReference type="NCBI Taxonomy" id="63787"/>
    <lineage>
        <taxon>Eukaryota</taxon>
        <taxon>Viridiplantae</taxon>
        <taxon>Streptophyta</taxon>
        <taxon>Embryophyta</taxon>
        <taxon>Tracheophyta</taxon>
        <taxon>Spermatophyta</taxon>
        <taxon>Magnoliopsida</taxon>
        <taxon>eudicotyledons</taxon>
        <taxon>Gunneridae</taxon>
        <taxon>Pentapetalae</taxon>
        <taxon>Saxifragales</taxon>
        <taxon>Crassulaceae</taxon>
        <taxon>Kalanchoe</taxon>
    </lineage>
</organism>
<keyword evidence="6" id="KW-1015">Disulfide bond</keyword>
<keyword evidence="3" id="KW-0964">Secreted</keyword>
<dbReference type="PANTHER" id="PTHR33136">
    <property type="entry name" value="RAPID ALKALINIZATION FACTOR-LIKE"/>
    <property type="match status" value="1"/>
</dbReference>
<evidence type="ECO:0000256" key="4">
    <source>
        <dbReference type="ARBA" id="ARBA00022702"/>
    </source>
</evidence>
<comment type="similarity">
    <text evidence="2">Belongs to the plant rapid alkalinization factor (RALF) family.</text>
</comment>